<evidence type="ECO:0000313" key="3">
    <source>
        <dbReference type="Proteomes" id="UP001492380"/>
    </source>
</evidence>
<protein>
    <submittedName>
        <fullName evidence="2">Uncharacterized protein</fullName>
    </submittedName>
</protein>
<evidence type="ECO:0000313" key="2">
    <source>
        <dbReference type="EMBL" id="KAK8223889.1"/>
    </source>
</evidence>
<keyword evidence="1" id="KW-0732">Signal</keyword>
<dbReference type="Proteomes" id="UP001492380">
    <property type="component" value="Unassembled WGS sequence"/>
</dbReference>
<keyword evidence="3" id="KW-1185">Reference proteome</keyword>
<evidence type="ECO:0000256" key="1">
    <source>
        <dbReference type="SAM" id="SignalP"/>
    </source>
</evidence>
<gene>
    <name evidence="2" type="ORF">HDK90DRAFT_106706</name>
</gene>
<dbReference type="EMBL" id="JBBWRZ010000013">
    <property type="protein sequence ID" value="KAK8223889.1"/>
    <property type="molecule type" value="Genomic_DNA"/>
</dbReference>
<feature type="signal peptide" evidence="1">
    <location>
        <begin position="1"/>
        <end position="20"/>
    </location>
</feature>
<proteinExistence type="predicted"/>
<name>A0ABR1YAB8_9PEZI</name>
<reference evidence="2 3" key="1">
    <citation type="submission" date="2024-04" db="EMBL/GenBank/DDBJ databases">
        <title>Phyllosticta paracitricarpa is synonymous to the EU quarantine fungus P. citricarpa based on phylogenomic analyses.</title>
        <authorList>
            <consortium name="Lawrence Berkeley National Laboratory"/>
            <person name="Van Ingen-Buijs V.A."/>
            <person name="Van Westerhoven A.C."/>
            <person name="Haridas S."/>
            <person name="Skiadas P."/>
            <person name="Martin F."/>
            <person name="Groenewald J.Z."/>
            <person name="Crous P.W."/>
            <person name="Seidl M.F."/>
        </authorList>
    </citation>
    <scope>NUCLEOTIDE SEQUENCE [LARGE SCALE GENOMIC DNA]</scope>
    <source>
        <strain evidence="2 3">CBS 123374</strain>
    </source>
</reference>
<sequence>MKTFTSAFSLTCLLASLVAATPIAAPSTVAVTAASNGTAATCQCEAVICVQSWPESCHCSNDAKIDCYNKCGGEYPTLATCE</sequence>
<feature type="chain" id="PRO_5045556761" evidence="1">
    <location>
        <begin position="21"/>
        <end position="82"/>
    </location>
</feature>
<organism evidence="2 3">
    <name type="scientific">Phyllosticta capitalensis</name>
    <dbReference type="NCBI Taxonomy" id="121624"/>
    <lineage>
        <taxon>Eukaryota</taxon>
        <taxon>Fungi</taxon>
        <taxon>Dikarya</taxon>
        <taxon>Ascomycota</taxon>
        <taxon>Pezizomycotina</taxon>
        <taxon>Dothideomycetes</taxon>
        <taxon>Dothideomycetes incertae sedis</taxon>
        <taxon>Botryosphaeriales</taxon>
        <taxon>Phyllostictaceae</taxon>
        <taxon>Phyllosticta</taxon>
    </lineage>
</organism>
<comment type="caution">
    <text evidence="2">The sequence shown here is derived from an EMBL/GenBank/DDBJ whole genome shotgun (WGS) entry which is preliminary data.</text>
</comment>
<accession>A0ABR1YAB8</accession>